<evidence type="ECO:0000313" key="2">
    <source>
        <dbReference type="Proteomes" id="UP000757435"/>
    </source>
</evidence>
<dbReference type="Proteomes" id="UP000757435">
    <property type="component" value="Unassembled WGS sequence"/>
</dbReference>
<comment type="caution">
    <text evidence="1">The sequence shown here is derived from an EMBL/GenBank/DDBJ whole genome shotgun (WGS) entry which is preliminary data.</text>
</comment>
<gene>
    <name evidence="1" type="ORF">KME15_14845</name>
</gene>
<dbReference type="InterPro" id="IPR050580">
    <property type="entry name" value="2H_phosphoesterase_YjcG-like"/>
</dbReference>
<dbReference type="AlphaFoldDB" id="A0A951QDK0"/>
<name>A0A951QDK0_9CYAN</name>
<reference evidence="1" key="1">
    <citation type="submission" date="2021-05" db="EMBL/GenBank/DDBJ databases">
        <authorList>
            <person name="Pietrasiak N."/>
            <person name="Ward R."/>
            <person name="Stajich J.E."/>
            <person name="Kurbessoian T."/>
        </authorList>
    </citation>
    <scope>NUCLEOTIDE SEQUENCE</scope>
    <source>
        <strain evidence="1">UHER 2000/2452</strain>
    </source>
</reference>
<dbReference type="EMBL" id="JAHHHD010000016">
    <property type="protein sequence ID" value="MBW4659949.1"/>
    <property type="molecule type" value="Genomic_DNA"/>
</dbReference>
<protein>
    <submittedName>
        <fullName evidence="1">2'-5' RNA ligase family protein</fullName>
    </submittedName>
</protein>
<organism evidence="1 2">
    <name type="scientific">Drouetiella hepatica Uher 2000/2452</name>
    <dbReference type="NCBI Taxonomy" id="904376"/>
    <lineage>
        <taxon>Bacteria</taxon>
        <taxon>Bacillati</taxon>
        <taxon>Cyanobacteriota</taxon>
        <taxon>Cyanophyceae</taxon>
        <taxon>Oculatellales</taxon>
        <taxon>Oculatellaceae</taxon>
        <taxon>Drouetiella</taxon>
    </lineage>
</organism>
<dbReference type="PANTHER" id="PTHR40037">
    <property type="entry name" value="PHOSPHOESTERASE YJCG-RELATED"/>
    <property type="match status" value="1"/>
</dbReference>
<accession>A0A951QDK0</accession>
<dbReference type="Gene3D" id="3.90.1140.10">
    <property type="entry name" value="Cyclic phosphodiesterase"/>
    <property type="match status" value="1"/>
</dbReference>
<dbReference type="GO" id="GO:0016874">
    <property type="term" value="F:ligase activity"/>
    <property type="evidence" value="ECO:0007669"/>
    <property type="project" value="UniProtKB-KW"/>
</dbReference>
<dbReference type="PANTHER" id="PTHR40037:SF1">
    <property type="entry name" value="PHOSPHOESTERASE SAOUHSC_00951-RELATED"/>
    <property type="match status" value="1"/>
</dbReference>
<evidence type="ECO:0000313" key="1">
    <source>
        <dbReference type="EMBL" id="MBW4659949.1"/>
    </source>
</evidence>
<reference evidence="1" key="2">
    <citation type="journal article" date="2022" name="Microbiol. Resour. Announc.">
        <title>Metagenome Sequencing to Explore Phylogenomics of Terrestrial Cyanobacteria.</title>
        <authorList>
            <person name="Ward R.D."/>
            <person name="Stajich J.E."/>
            <person name="Johansen J.R."/>
            <person name="Huntemann M."/>
            <person name="Clum A."/>
            <person name="Foster B."/>
            <person name="Foster B."/>
            <person name="Roux S."/>
            <person name="Palaniappan K."/>
            <person name="Varghese N."/>
            <person name="Mukherjee S."/>
            <person name="Reddy T.B.K."/>
            <person name="Daum C."/>
            <person name="Copeland A."/>
            <person name="Chen I.A."/>
            <person name="Ivanova N.N."/>
            <person name="Kyrpides N.C."/>
            <person name="Shapiro N."/>
            <person name="Eloe-Fadrosh E.A."/>
            <person name="Pietrasiak N."/>
        </authorList>
    </citation>
    <scope>NUCLEOTIDE SEQUENCE</scope>
    <source>
        <strain evidence="1">UHER 2000/2452</strain>
    </source>
</reference>
<proteinExistence type="predicted"/>
<dbReference type="Pfam" id="PF13563">
    <property type="entry name" value="2_5_RNA_ligase2"/>
    <property type="match status" value="1"/>
</dbReference>
<dbReference type="SUPFAM" id="SSF55144">
    <property type="entry name" value="LigT-like"/>
    <property type="match status" value="1"/>
</dbReference>
<sequence length="187" mass="21420">MASVAPDEARFFIALIPPIEIQNYANSVIQELGDRYHTRTSPSPPHITLQAPFLWQMTNLSRLESCLSQFTQNQSAVPVKLSGFGSFAPRVLYINVLKTPELLALQARLMAQLETHGIFDPIVQHRAFSPHITLASRNLTLATFQQAWSELQLRQVEFEYVSDRLTLLLHDGQRWQIRSQFLMNARF</sequence>
<keyword evidence="1" id="KW-0436">Ligase</keyword>
<dbReference type="InterPro" id="IPR009097">
    <property type="entry name" value="Cyclic_Pdiesterase"/>
</dbReference>